<dbReference type="InterPro" id="IPR005024">
    <property type="entry name" value="Snf7_fam"/>
</dbReference>
<dbReference type="EMBL" id="CM029039">
    <property type="protein sequence ID" value="KAG2645424.1"/>
    <property type="molecule type" value="Genomic_DNA"/>
</dbReference>
<dbReference type="EMBL" id="CM029039">
    <property type="protein sequence ID" value="KAG2645425.1"/>
    <property type="molecule type" value="Genomic_DNA"/>
</dbReference>
<name>A0A8T0WDI2_PANVG</name>
<dbReference type="GO" id="GO:0032511">
    <property type="term" value="P:late endosome to vacuole transport via multivesicular body sorting pathway"/>
    <property type="evidence" value="ECO:0007669"/>
    <property type="project" value="TreeGrafter"/>
</dbReference>
<dbReference type="GO" id="GO:0000815">
    <property type="term" value="C:ESCRT III complex"/>
    <property type="evidence" value="ECO:0007669"/>
    <property type="project" value="TreeGrafter"/>
</dbReference>
<sequence>MFEGQHEAARPTSAATKSPEARISSLPVFPAATRLLHFCPFLSPSRRRCRCSAPLSCLPTSSRCESRVADPAAAAMFSWILRGCRDECSASDQLKQARDVFMAKEAVLQKKISQEMERAKEFTKSGNKQAAMQCLKRKKYYESQMSQVGSVQLRINTKEKMIADHMGNK</sequence>
<dbReference type="GO" id="GO:0006900">
    <property type="term" value="P:vesicle budding from membrane"/>
    <property type="evidence" value="ECO:0007669"/>
    <property type="project" value="TreeGrafter"/>
</dbReference>
<proteinExistence type="predicted"/>
<reference evidence="1" key="1">
    <citation type="submission" date="2020-05" db="EMBL/GenBank/DDBJ databases">
        <title>WGS assembly of Panicum virgatum.</title>
        <authorList>
            <person name="Lovell J.T."/>
            <person name="Jenkins J."/>
            <person name="Shu S."/>
            <person name="Juenger T.E."/>
            <person name="Schmutz J."/>
        </authorList>
    </citation>
    <scope>NUCLEOTIDE SEQUENCE</scope>
    <source>
        <strain evidence="1">AP13</strain>
    </source>
</reference>
<protein>
    <submittedName>
        <fullName evidence="1">Uncharacterized protein</fullName>
    </submittedName>
</protein>
<evidence type="ECO:0000313" key="1">
    <source>
        <dbReference type="EMBL" id="KAG2645425.1"/>
    </source>
</evidence>
<gene>
    <name evidence="1" type="ORF">PVAP13_2KG442200</name>
</gene>
<evidence type="ECO:0000313" key="2">
    <source>
        <dbReference type="Proteomes" id="UP000823388"/>
    </source>
</evidence>
<dbReference type="PANTHER" id="PTHR22761:SF91">
    <property type="entry name" value="OS07G0490700 PROTEIN"/>
    <property type="match status" value="1"/>
</dbReference>
<dbReference type="Pfam" id="PF03357">
    <property type="entry name" value="Snf7"/>
    <property type="match status" value="1"/>
</dbReference>
<dbReference type="PANTHER" id="PTHR22761">
    <property type="entry name" value="CHARGED MULTIVESICULAR BODY PROTEIN"/>
    <property type="match status" value="1"/>
</dbReference>
<keyword evidence="2" id="KW-1185">Reference proteome</keyword>
<dbReference type="AlphaFoldDB" id="A0A8T0WDI2"/>
<organism evidence="1 2">
    <name type="scientific">Panicum virgatum</name>
    <name type="common">Blackwell switchgrass</name>
    <dbReference type="NCBI Taxonomy" id="38727"/>
    <lineage>
        <taxon>Eukaryota</taxon>
        <taxon>Viridiplantae</taxon>
        <taxon>Streptophyta</taxon>
        <taxon>Embryophyta</taxon>
        <taxon>Tracheophyta</taxon>
        <taxon>Spermatophyta</taxon>
        <taxon>Magnoliopsida</taxon>
        <taxon>Liliopsida</taxon>
        <taxon>Poales</taxon>
        <taxon>Poaceae</taxon>
        <taxon>PACMAD clade</taxon>
        <taxon>Panicoideae</taxon>
        <taxon>Panicodae</taxon>
        <taxon>Paniceae</taxon>
        <taxon>Panicinae</taxon>
        <taxon>Panicum</taxon>
        <taxon>Panicum sect. Hiantes</taxon>
    </lineage>
</organism>
<accession>A0A8T0WDI2</accession>
<dbReference type="Gene3D" id="1.10.287.1060">
    <property type="entry name" value="ESAT-6-like"/>
    <property type="match status" value="1"/>
</dbReference>
<dbReference type="GO" id="GO:0009898">
    <property type="term" value="C:cytoplasmic side of plasma membrane"/>
    <property type="evidence" value="ECO:0007669"/>
    <property type="project" value="TreeGrafter"/>
</dbReference>
<comment type="caution">
    <text evidence="1">The sequence shown here is derived from an EMBL/GenBank/DDBJ whole genome shotgun (WGS) entry which is preliminary data.</text>
</comment>
<dbReference type="Proteomes" id="UP000823388">
    <property type="component" value="Chromosome 2K"/>
</dbReference>
<dbReference type="GO" id="GO:0005771">
    <property type="term" value="C:multivesicular body"/>
    <property type="evidence" value="ECO:0007669"/>
    <property type="project" value="TreeGrafter"/>
</dbReference>